<dbReference type="PANTHER" id="PTHR42693">
    <property type="entry name" value="ARYLSULFATASE FAMILY MEMBER"/>
    <property type="match status" value="1"/>
</dbReference>
<organism evidence="8 9">
    <name type="scientific">Halorubrum tropicale</name>
    <dbReference type="NCBI Taxonomy" id="1765655"/>
    <lineage>
        <taxon>Archaea</taxon>
        <taxon>Methanobacteriati</taxon>
        <taxon>Methanobacteriota</taxon>
        <taxon>Stenosarchaea group</taxon>
        <taxon>Halobacteria</taxon>
        <taxon>Halobacteriales</taxon>
        <taxon>Haloferacaceae</taxon>
        <taxon>Halorubrum</taxon>
    </lineage>
</organism>
<dbReference type="InterPro" id="IPR050738">
    <property type="entry name" value="Sulfatase"/>
</dbReference>
<dbReference type="Proteomes" id="UP000037747">
    <property type="component" value="Unassembled WGS sequence"/>
</dbReference>
<dbReference type="CDD" id="cd16148">
    <property type="entry name" value="sulfatase_like"/>
    <property type="match status" value="1"/>
</dbReference>
<dbReference type="RefSeq" id="WP_077152416.1">
    <property type="nucleotide sequence ID" value="NZ_LIST01000009.1"/>
</dbReference>
<dbReference type="InterPro" id="IPR000917">
    <property type="entry name" value="Sulfatase_N"/>
</dbReference>
<dbReference type="OrthoDB" id="3164at2157"/>
<gene>
    <name evidence="8" type="ORF">AMR74_15880</name>
</gene>
<dbReference type="Gene3D" id="3.40.720.10">
    <property type="entry name" value="Alkaline Phosphatase, subunit A"/>
    <property type="match status" value="1"/>
</dbReference>
<evidence type="ECO:0000256" key="5">
    <source>
        <dbReference type="ARBA" id="ARBA00022801"/>
    </source>
</evidence>
<accession>A0A0M9AL85</accession>
<dbReference type="PATRIC" id="fig|1705389.3.peg.4088"/>
<dbReference type="EMBL" id="LIST01000009">
    <property type="protein sequence ID" value="KOX94262.1"/>
    <property type="molecule type" value="Genomic_DNA"/>
</dbReference>
<proteinExistence type="inferred from homology"/>
<keyword evidence="6" id="KW-0106">Calcium</keyword>
<keyword evidence="5" id="KW-0378">Hydrolase</keyword>
<comment type="cofactor">
    <cofactor evidence="1">
        <name>Ca(2+)</name>
        <dbReference type="ChEBI" id="CHEBI:29108"/>
    </cofactor>
</comment>
<evidence type="ECO:0000256" key="1">
    <source>
        <dbReference type="ARBA" id="ARBA00001913"/>
    </source>
</evidence>
<dbReference type="AlphaFoldDB" id="A0A0M9AL85"/>
<evidence type="ECO:0000256" key="4">
    <source>
        <dbReference type="ARBA" id="ARBA00022729"/>
    </source>
</evidence>
<protein>
    <recommendedName>
        <fullName evidence="7">Sulfatase N-terminal domain-containing protein</fullName>
    </recommendedName>
</protein>
<dbReference type="InterPro" id="IPR017850">
    <property type="entry name" value="Alkaline_phosphatase_core_sf"/>
</dbReference>
<evidence type="ECO:0000256" key="3">
    <source>
        <dbReference type="ARBA" id="ARBA00022723"/>
    </source>
</evidence>
<sequence length="511" mass="57668">MNVLFVSIDSLRRDFLSAYRDRPFGYDYAVETPNLDQFADRGTVFDAHYAGSLFCMPARREWLTGTREFPWRGWGPIEPFDDTLPRIARSTGTVAGLVTDHYHYFQHGASGYYEDFSGFEFVRGHEHDAWRTAPREIDASFASQIQASDPDELSYTHRAQYARNVANFDPEVESDFFAPKVFSRTAEWIEDNQCWDDWFCFVDSFDVHEPFHCPEPYASMYTDADPHNPELPVWPRWGRLDAGQAAIDDQSLAFVKAQFAGKVTMVDEWFGRLCDRLDAIDAWSDTVVIVTADHGFSLGDHGWLGKADGPLYNTLAHTPLLIWHPAYSETVDRVDALTSAVDLHPTIASLLGGETNGPHGRSVIPLLEGDAVSIRDAALYGIWGSDINVTDGRYTYHRQCDETRPATGKSTYQLNPRAVFHPPDPPEDLTVSKLPYAESPVWCYEVPSISRQDDTMLFDTTVDPTQDHDVSSSASTERRRLRKLLASRLDDLSVPATEYTRINLDPPAASD</sequence>
<dbReference type="GO" id="GO:0004065">
    <property type="term" value="F:arylsulfatase activity"/>
    <property type="evidence" value="ECO:0007669"/>
    <property type="project" value="TreeGrafter"/>
</dbReference>
<evidence type="ECO:0000256" key="2">
    <source>
        <dbReference type="ARBA" id="ARBA00008779"/>
    </source>
</evidence>
<comment type="similarity">
    <text evidence="2">Belongs to the sulfatase family.</text>
</comment>
<evidence type="ECO:0000259" key="7">
    <source>
        <dbReference type="Pfam" id="PF00884"/>
    </source>
</evidence>
<dbReference type="PANTHER" id="PTHR42693:SF42">
    <property type="entry name" value="ARYLSULFATASE G"/>
    <property type="match status" value="1"/>
</dbReference>
<keyword evidence="3" id="KW-0479">Metal-binding</keyword>
<comment type="caution">
    <text evidence="8">The sequence shown here is derived from an EMBL/GenBank/DDBJ whole genome shotgun (WGS) entry which is preliminary data.</text>
</comment>
<feature type="domain" description="Sulfatase N-terminal" evidence="7">
    <location>
        <begin position="2"/>
        <end position="352"/>
    </location>
</feature>
<keyword evidence="9" id="KW-1185">Reference proteome</keyword>
<keyword evidence="4" id="KW-0732">Signal</keyword>
<dbReference type="STRING" id="1765655.AMR74_15880"/>
<reference evidence="8 9" key="1">
    <citation type="submission" date="2015-08" db="EMBL/GenBank/DDBJ databases">
        <title>Genomes of Isolates from Cabo Rojo, PR.</title>
        <authorList>
            <person name="Sanchez-Nieves R.L."/>
            <person name="Montalvo-Rodriguez R."/>
        </authorList>
    </citation>
    <scope>NUCLEOTIDE SEQUENCE [LARGE SCALE GENOMIC DNA]</scope>
    <source>
        <strain evidence="8 9">5</strain>
    </source>
</reference>
<name>A0A0M9AL85_9EURY</name>
<dbReference type="GO" id="GO:0046872">
    <property type="term" value="F:metal ion binding"/>
    <property type="evidence" value="ECO:0007669"/>
    <property type="project" value="UniProtKB-KW"/>
</dbReference>
<dbReference type="Pfam" id="PF00884">
    <property type="entry name" value="Sulfatase"/>
    <property type="match status" value="1"/>
</dbReference>
<evidence type="ECO:0000256" key="6">
    <source>
        <dbReference type="ARBA" id="ARBA00022837"/>
    </source>
</evidence>
<dbReference type="SUPFAM" id="SSF53649">
    <property type="entry name" value="Alkaline phosphatase-like"/>
    <property type="match status" value="1"/>
</dbReference>
<evidence type="ECO:0000313" key="9">
    <source>
        <dbReference type="Proteomes" id="UP000037747"/>
    </source>
</evidence>
<evidence type="ECO:0000313" key="8">
    <source>
        <dbReference type="EMBL" id="KOX94262.1"/>
    </source>
</evidence>